<keyword evidence="2" id="KW-0808">Transferase</keyword>
<dbReference type="SUPFAM" id="SSF53335">
    <property type="entry name" value="S-adenosyl-L-methionine-dependent methyltransferases"/>
    <property type="match status" value="1"/>
</dbReference>
<evidence type="ECO:0000256" key="1">
    <source>
        <dbReference type="ARBA" id="ARBA00022603"/>
    </source>
</evidence>
<gene>
    <name evidence="5" type="ORF">GE115_02795</name>
</gene>
<dbReference type="AlphaFoldDB" id="A0A6I2F348"/>
<dbReference type="RefSeq" id="WP_153683221.1">
    <property type="nucleotide sequence ID" value="NZ_WJIF01000001.1"/>
</dbReference>
<protein>
    <submittedName>
        <fullName evidence="5">N-6 DNA methylase</fullName>
    </submittedName>
</protein>
<comment type="caution">
    <text evidence="5">The sequence shown here is derived from an EMBL/GenBank/DDBJ whole genome shotgun (WGS) entry which is preliminary data.</text>
</comment>
<dbReference type="EMBL" id="WJIF01000001">
    <property type="protein sequence ID" value="MRG58804.1"/>
    <property type="molecule type" value="Genomic_DNA"/>
</dbReference>
<evidence type="ECO:0000259" key="4">
    <source>
        <dbReference type="Pfam" id="PF02384"/>
    </source>
</evidence>
<proteinExistence type="predicted"/>
<dbReference type="PROSITE" id="PS00092">
    <property type="entry name" value="N6_MTASE"/>
    <property type="match status" value="1"/>
</dbReference>
<reference evidence="5 6" key="1">
    <citation type="submission" date="2019-10" db="EMBL/GenBank/DDBJ databases">
        <authorList>
            <person name="Nie G."/>
            <person name="Ming H."/>
            <person name="Yi B."/>
        </authorList>
    </citation>
    <scope>NUCLEOTIDE SEQUENCE [LARGE SCALE GENOMIC DNA]</scope>
    <source>
        <strain evidence="5 6">CFH 90414</strain>
    </source>
</reference>
<dbReference type="GO" id="GO:0032259">
    <property type="term" value="P:methylation"/>
    <property type="evidence" value="ECO:0007669"/>
    <property type="project" value="UniProtKB-KW"/>
</dbReference>
<organism evidence="5 6">
    <name type="scientific">Agromyces agglutinans</name>
    <dbReference type="NCBI Taxonomy" id="2662258"/>
    <lineage>
        <taxon>Bacteria</taxon>
        <taxon>Bacillati</taxon>
        <taxon>Actinomycetota</taxon>
        <taxon>Actinomycetes</taxon>
        <taxon>Micrococcales</taxon>
        <taxon>Microbacteriaceae</taxon>
        <taxon>Agromyces</taxon>
    </lineage>
</organism>
<dbReference type="GO" id="GO:0009307">
    <property type="term" value="P:DNA restriction-modification system"/>
    <property type="evidence" value="ECO:0007669"/>
    <property type="project" value="UniProtKB-KW"/>
</dbReference>
<evidence type="ECO:0000313" key="5">
    <source>
        <dbReference type="EMBL" id="MRG58804.1"/>
    </source>
</evidence>
<evidence type="ECO:0000313" key="6">
    <source>
        <dbReference type="Proteomes" id="UP000431080"/>
    </source>
</evidence>
<keyword evidence="3" id="KW-0680">Restriction system</keyword>
<feature type="domain" description="DNA methylase adenine-specific" evidence="4">
    <location>
        <begin position="298"/>
        <end position="402"/>
    </location>
</feature>
<sequence length="1027" mass="112581">MSSLVPLAQIFAVRSATRTEADVQQNLGAFLTLAPLGLADNQVSKVEVPTGDGTRRRIDVEYGRLIIEVKKDLTVANAVTKAEPQLQGYLKVKRDATGDEYAGIITDGVEWLLYTLAGDEFKQVQTFTMKRADSDSIERLTNWLDGILLTGPKLKPTPDRIEERLGASSPRFRLDRARLEALYNDQSNDAETTLKRELWARLLRTALGTNFEDDAALFLDHTLLVIEAEIIAHLVVGIDPSTLESDAVLAGAAFKSAGIIGVVEADFFDWPAKVNGGPAIIADLVRELGQFTWEDVEHDVLKHLYEAIISPETRKGLGEYYTADWLAKAIVDERVTDPLNQRVMDPACGSGTFVFHAVRRFLDATDAAGFANRDALTLLQETVFGMDIHPVSVVLARVTYLLAIGPERLQDRGTLSIPVFLGDSVQWGRGAGALSSDVFTMEVDAEDLAGSEAEDEQLAGFAETLTFPLGSDPTELDMLIADLADLAAQYTDATRPIPVISHILKARGVKDPQADVVRASFKTLCELNAAGRDHIWGYVVRNQIRPLWLARNPVDVLVGNPPWVAYRYMTRTMQSQFKAMLESRELWTGGAVATNQDLAALFIARTVEVFLKPGGSFGFVTPYAVLSRLQYELFRTGDWLDADPLHINAAFETPWDLADVRPDLFPVPSAVIFGTRADEAVALPEEVIAFRGRVGHILREDDTVIQLSADDAYLSPYSSRPIQGATVVPRVLTFVDEVPAGMLGRPAGTTAVKSARSTQEKKPWKLLDSVESPVEESFVREVLLGSSMVPYRVVWPHKAVLPITDSGVLKPAQMLHYPLLSARWAIVDGLYNANKSAKTKMNLTERLNFQSGLTRQLPAPAHRVLYTASGNRIAAAYTANTDYVIEHKLYWLKVDSEGEGQYLAAILNSDAVAVAVAKRQSRGLFGTRDIDTLPWRLPIPAYDPDNETHVALADLGIAATATAMTIDFADVLDFKDARRLVRGALAADGTTEAIDQIVTRMLDLNPSGSAILLGDAEDADFPDDEES</sequence>
<dbReference type="PANTHER" id="PTHR33841:SF4">
    <property type="entry name" value="RESTRICTION MODIFICATION SYSTEM DNA SPECIFICITY DOMAIN"/>
    <property type="match status" value="1"/>
</dbReference>
<dbReference type="GO" id="GO:0009007">
    <property type="term" value="F:site-specific DNA-methyltransferase (adenine-specific) activity"/>
    <property type="evidence" value="ECO:0007669"/>
    <property type="project" value="UniProtKB-EC"/>
</dbReference>
<dbReference type="PANTHER" id="PTHR33841">
    <property type="entry name" value="DNA METHYLTRANSFERASE YEEA-RELATED"/>
    <property type="match status" value="1"/>
</dbReference>
<name>A0A6I2F348_9MICO</name>
<dbReference type="Gene3D" id="3.40.50.150">
    <property type="entry name" value="Vaccinia Virus protein VP39"/>
    <property type="match status" value="1"/>
</dbReference>
<accession>A0A6I2F348</accession>
<dbReference type="Proteomes" id="UP000431080">
    <property type="component" value="Unassembled WGS sequence"/>
</dbReference>
<dbReference type="InterPro" id="IPR050953">
    <property type="entry name" value="N4_N6_ade-DNA_methylase"/>
</dbReference>
<evidence type="ECO:0000256" key="2">
    <source>
        <dbReference type="ARBA" id="ARBA00022679"/>
    </source>
</evidence>
<evidence type="ECO:0000256" key="3">
    <source>
        <dbReference type="ARBA" id="ARBA00022747"/>
    </source>
</evidence>
<dbReference type="InterPro" id="IPR029063">
    <property type="entry name" value="SAM-dependent_MTases_sf"/>
</dbReference>
<dbReference type="GO" id="GO:0008170">
    <property type="term" value="F:N-methyltransferase activity"/>
    <property type="evidence" value="ECO:0007669"/>
    <property type="project" value="InterPro"/>
</dbReference>
<dbReference type="Pfam" id="PF02384">
    <property type="entry name" value="N6_Mtase"/>
    <property type="match status" value="1"/>
</dbReference>
<keyword evidence="1 5" id="KW-0489">Methyltransferase</keyword>
<dbReference type="InterPro" id="IPR003356">
    <property type="entry name" value="DNA_methylase_A-5"/>
</dbReference>
<keyword evidence="6" id="KW-1185">Reference proteome</keyword>
<dbReference type="InterPro" id="IPR002052">
    <property type="entry name" value="DNA_methylase_N6_adenine_CS"/>
</dbReference>
<dbReference type="PRINTS" id="PR00507">
    <property type="entry name" value="N12N6MTFRASE"/>
</dbReference>
<dbReference type="GO" id="GO:0003677">
    <property type="term" value="F:DNA binding"/>
    <property type="evidence" value="ECO:0007669"/>
    <property type="project" value="InterPro"/>
</dbReference>